<geneLocation type="plasmid" evidence="1 2">
    <name>pWTk445</name>
</geneLocation>
<dbReference type="AlphaFoldDB" id="I3UHX5"/>
<keyword evidence="2" id="KW-1185">Reference proteome</keyword>
<sequence>MTYWTEIKVIKYTLAYNFEVSTRIDLTLVKSQHKMKAIYKDSISAFLNTKNSFSAAMQLDNNEYNYLYLNHTFKMRLRKPFC</sequence>
<reference evidence="1 2" key="1">
    <citation type="journal article" date="2011" name="J. Bacteriol.">
        <title>Whole-genome shotgun sequencing of the sulfur-oxidizing chemoautotroph Tetrathiobacter kashmirensis.</title>
        <authorList>
            <person name="Ghosh W."/>
            <person name="George A."/>
            <person name="Agarwal A."/>
            <person name="Raj P."/>
            <person name="Alam M."/>
            <person name="Pyne P."/>
            <person name="Das Gupta S.K."/>
        </authorList>
    </citation>
    <scope>NUCLEOTIDE SEQUENCE [LARGE SCALE GENOMIC DNA]</scope>
    <source>
        <strain evidence="1 2">WT001</strain>
        <plasmid evidence="1">pWTk445</plasmid>
    </source>
</reference>
<name>I3UHX5_ADVKW</name>
<reference evidence="2" key="2">
    <citation type="journal article" date="2013" name="PLoS ONE">
        <title>Genome implosion elicits host-confinement in Alcaligenaceae: evidence from the comparative genomics of Tetrathiobacter kashmirensis, a pathogen in the making.</title>
        <authorList>
            <person name="Ghosh W."/>
            <person name="Alam M."/>
            <person name="Roy C."/>
            <person name="Pyne P."/>
            <person name="George A."/>
            <person name="Chakraborty R."/>
            <person name="Majumder S."/>
            <person name="Agarwal A."/>
            <person name="Chakraborty S."/>
            <person name="Majumdar S."/>
            <person name="Gupta S.K."/>
        </authorList>
    </citation>
    <scope>NUCLEOTIDE SEQUENCE [LARGE SCALE GENOMIC DNA]</scope>
    <source>
        <strain evidence="2">WT001</strain>
    </source>
</reference>
<dbReference type="HOGENOM" id="CLU_2550760_0_0_4"/>
<evidence type="ECO:0000313" key="1">
    <source>
        <dbReference type="EMBL" id="AFK64613.1"/>
    </source>
</evidence>
<gene>
    <name evidence="1" type="ordered locus">TKWG_25529</name>
</gene>
<keyword evidence="1" id="KW-0614">Plasmid</keyword>
<dbReference type="Proteomes" id="UP000005267">
    <property type="component" value="Plasmid pWTk445"/>
</dbReference>
<evidence type="ECO:0000313" key="2">
    <source>
        <dbReference type="Proteomes" id="UP000005267"/>
    </source>
</evidence>
<accession>I3UHX5</accession>
<dbReference type="KEGG" id="aka:TKWG_25529"/>
<proteinExistence type="predicted"/>
<protein>
    <submittedName>
        <fullName evidence="1">Uncharacterized protein</fullName>
    </submittedName>
</protein>
<dbReference type="EMBL" id="CP003556">
    <property type="protein sequence ID" value="AFK64613.1"/>
    <property type="molecule type" value="Genomic_DNA"/>
</dbReference>
<organism evidence="1 2">
    <name type="scientific">Advenella kashmirensis (strain DSM 17095 / LMG 22695 / WT001)</name>
    <name type="common">Tetrathiobacter kashmirensis</name>
    <dbReference type="NCBI Taxonomy" id="1036672"/>
    <lineage>
        <taxon>Bacteria</taxon>
        <taxon>Pseudomonadati</taxon>
        <taxon>Pseudomonadota</taxon>
        <taxon>Betaproteobacteria</taxon>
        <taxon>Burkholderiales</taxon>
        <taxon>Alcaligenaceae</taxon>
    </lineage>
</organism>